<reference evidence="2 3" key="1">
    <citation type="submission" date="2020-02" db="EMBL/GenBank/DDBJ databases">
        <authorList>
            <person name="Kim M.K."/>
        </authorList>
    </citation>
    <scope>NUCLEOTIDE SEQUENCE [LARGE SCALE GENOMIC DNA]</scope>
    <source>
        <strain evidence="2 3">BT327</strain>
    </source>
</reference>
<dbReference type="SUPFAM" id="SSF101898">
    <property type="entry name" value="NHL repeat"/>
    <property type="match status" value="1"/>
</dbReference>
<dbReference type="InterPro" id="IPR013658">
    <property type="entry name" value="SGL"/>
</dbReference>
<organism evidence="2 3">
    <name type="scientific">Pontibacter burrus</name>
    <dbReference type="NCBI Taxonomy" id="2704466"/>
    <lineage>
        <taxon>Bacteria</taxon>
        <taxon>Pseudomonadati</taxon>
        <taxon>Bacteroidota</taxon>
        <taxon>Cytophagia</taxon>
        <taxon>Cytophagales</taxon>
        <taxon>Hymenobacteraceae</taxon>
        <taxon>Pontibacter</taxon>
    </lineage>
</organism>
<comment type="caution">
    <text evidence="2">The sequence shown here is derived from an EMBL/GenBank/DDBJ whole genome shotgun (WGS) entry which is preliminary data.</text>
</comment>
<dbReference type="Proteomes" id="UP000474777">
    <property type="component" value="Unassembled WGS sequence"/>
</dbReference>
<dbReference type="Pfam" id="PF08450">
    <property type="entry name" value="SGL"/>
    <property type="match status" value="1"/>
</dbReference>
<dbReference type="Gene3D" id="2.120.10.30">
    <property type="entry name" value="TolB, C-terminal domain"/>
    <property type="match status" value="1"/>
</dbReference>
<evidence type="ECO:0000259" key="1">
    <source>
        <dbReference type="Pfam" id="PF08450"/>
    </source>
</evidence>
<evidence type="ECO:0000313" key="2">
    <source>
        <dbReference type="EMBL" id="NEM97545.1"/>
    </source>
</evidence>
<gene>
    <name evidence="2" type="ORF">GXP69_07555</name>
</gene>
<feature type="domain" description="SMP-30/Gluconolactonase/LRE-like region" evidence="1">
    <location>
        <begin position="45"/>
        <end position="260"/>
    </location>
</feature>
<sequence length="288" mass="32549">MRLILRYTFVGLLLATLHSCSSIFMSKGPVELKQVWASDNTLRTPESVVYDPDRDVLYVSNINQSNDRRDGDGFISKLKPDGEIEELHWVTGLNNPKGMALHNNVLYVADVEEVVAISVQTGAILGKYEAPKARELNDVTVDDAGTVYISDMERRAIYQMRNGRITEWFDKTKRQRPNGLLADDNQLVVAFMSSGEVRLLNSETKEFTDLTDKIKNADGITKAGTDGYFVSNWEGEVYYVNLEGKKWKVLDTKGKNMNAADIYYSGKTQLLYIPTFKDNRIVAYSVTF</sequence>
<accession>A0A6B3LR61</accession>
<evidence type="ECO:0000313" key="3">
    <source>
        <dbReference type="Proteomes" id="UP000474777"/>
    </source>
</evidence>
<protein>
    <submittedName>
        <fullName evidence="2">Gluconolaconase</fullName>
    </submittedName>
</protein>
<proteinExistence type="predicted"/>
<dbReference type="InterPro" id="IPR011042">
    <property type="entry name" value="6-blade_b-propeller_TolB-like"/>
</dbReference>
<name>A0A6B3LR61_9BACT</name>
<keyword evidence="3" id="KW-1185">Reference proteome</keyword>
<dbReference type="EMBL" id="JAAGWD010000003">
    <property type="protein sequence ID" value="NEM97545.1"/>
    <property type="molecule type" value="Genomic_DNA"/>
</dbReference>
<dbReference type="AlphaFoldDB" id="A0A6B3LR61"/>